<comment type="similarity">
    <text evidence="3 10">Belongs to the TrpF family.</text>
</comment>
<dbReference type="SUPFAM" id="SSF51366">
    <property type="entry name" value="Ribulose-phoshate binding barrel"/>
    <property type="match status" value="1"/>
</dbReference>
<proteinExistence type="inferred from homology"/>
<evidence type="ECO:0000256" key="6">
    <source>
        <dbReference type="ARBA" id="ARBA00022605"/>
    </source>
</evidence>
<dbReference type="GO" id="GO:0004640">
    <property type="term" value="F:phosphoribosylanthranilate isomerase activity"/>
    <property type="evidence" value="ECO:0007669"/>
    <property type="project" value="UniProtKB-UniRule"/>
</dbReference>
<dbReference type="InterPro" id="IPR044643">
    <property type="entry name" value="TrpF_fam"/>
</dbReference>
<dbReference type="NCBIfam" id="NF002299">
    <property type="entry name" value="PRK01222.1-6"/>
    <property type="match status" value="1"/>
</dbReference>
<keyword evidence="9 10" id="KW-0413">Isomerase</keyword>
<sequence length="202" mass="22223">MKIKVCGFTNADNANQATILGIDAIGLVFYDKSPRCVDIETAIDIVSVLPPFVNRVGLFVNADAYFIDEVLCEVPLDTLQFHGDESAHECAQYAMPFIRALRVNEHTNITKMADEYHQASGLLLDTFNKNIYGGTGEHFDWHLAKVDINLPIILAGGISPNTVADAIDQVHPYAVDVSSGVESEKGIKDINKIKQFMQKANL</sequence>
<dbReference type="KEGG" id="rma:Rmag_1032"/>
<evidence type="ECO:0000313" key="13">
    <source>
        <dbReference type="Proteomes" id="UP000002587"/>
    </source>
</evidence>
<evidence type="ECO:0000259" key="11">
    <source>
        <dbReference type="Pfam" id="PF00697"/>
    </source>
</evidence>
<feature type="domain" description="N-(5'phosphoribosyl) anthranilate isomerase (PRAI)" evidence="11">
    <location>
        <begin position="4"/>
        <end position="199"/>
    </location>
</feature>
<evidence type="ECO:0000256" key="4">
    <source>
        <dbReference type="ARBA" id="ARBA00012572"/>
    </source>
</evidence>
<dbReference type="Pfam" id="PF00697">
    <property type="entry name" value="PRAI"/>
    <property type="match status" value="1"/>
</dbReference>
<dbReference type="Gene3D" id="3.20.20.70">
    <property type="entry name" value="Aldolase class I"/>
    <property type="match status" value="1"/>
</dbReference>
<evidence type="ECO:0000256" key="2">
    <source>
        <dbReference type="ARBA" id="ARBA00004664"/>
    </source>
</evidence>
<evidence type="ECO:0000256" key="9">
    <source>
        <dbReference type="ARBA" id="ARBA00023235"/>
    </source>
</evidence>
<dbReference type="RefSeq" id="WP_011738362.1">
    <property type="nucleotide sequence ID" value="NC_008610.1"/>
</dbReference>
<evidence type="ECO:0000256" key="7">
    <source>
        <dbReference type="ARBA" id="ARBA00022822"/>
    </source>
</evidence>
<evidence type="ECO:0000256" key="8">
    <source>
        <dbReference type="ARBA" id="ARBA00023141"/>
    </source>
</evidence>
<dbReference type="InterPro" id="IPR011060">
    <property type="entry name" value="RibuloseP-bd_barrel"/>
</dbReference>
<keyword evidence="7 10" id="KW-0822">Tryptophan biosynthesis</keyword>
<keyword evidence="8 10" id="KW-0057">Aromatic amino acid biosynthesis</keyword>
<gene>
    <name evidence="10" type="primary">trpF</name>
    <name evidence="12" type="ordered locus">Rmag_1032</name>
</gene>
<dbReference type="EC" id="5.3.1.24" evidence="4 10"/>
<dbReference type="CDD" id="cd00405">
    <property type="entry name" value="PRAI"/>
    <property type="match status" value="1"/>
</dbReference>
<dbReference type="PANTHER" id="PTHR42894:SF1">
    <property type="entry name" value="N-(5'-PHOSPHORIBOSYL)ANTHRANILATE ISOMERASE"/>
    <property type="match status" value="1"/>
</dbReference>
<evidence type="ECO:0000256" key="5">
    <source>
        <dbReference type="ARBA" id="ARBA00022272"/>
    </source>
</evidence>
<keyword evidence="13" id="KW-1185">Reference proteome</keyword>
<dbReference type="NCBIfam" id="NF002298">
    <property type="entry name" value="PRK01222.1-4"/>
    <property type="match status" value="1"/>
</dbReference>
<dbReference type="AlphaFoldDB" id="A1AXT0"/>
<evidence type="ECO:0000256" key="1">
    <source>
        <dbReference type="ARBA" id="ARBA00001164"/>
    </source>
</evidence>
<keyword evidence="6 10" id="KW-0028">Amino-acid biosynthesis</keyword>
<name>A1AXT0_RUTMC</name>
<dbReference type="HAMAP" id="MF_00135">
    <property type="entry name" value="PRAI"/>
    <property type="match status" value="1"/>
</dbReference>
<evidence type="ECO:0000256" key="10">
    <source>
        <dbReference type="HAMAP-Rule" id="MF_00135"/>
    </source>
</evidence>
<dbReference type="eggNOG" id="COG0135">
    <property type="taxonomic scope" value="Bacteria"/>
</dbReference>
<comment type="pathway">
    <text evidence="2 10">Amino-acid biosynthesis; L-tryptophan biosynthesis; L-tryptophan from chorismate: step 3/5.</text>
</comment>
<protein>
    <recommendedName>
        <fullName evidence="5 10">N-(5'-phosphoribosyl)anthranilate isomerase</fullName>
        <shortName evidence="10">PRAI</shortName>
        <ecNumber evidence="4 10">5.3.1.24</ecNumber>
    </recommendedName>
</protein>
<organism evidence="12 13">
    <name type="scientific">Ruthia magnifica subsp. Calyptogena magnifica</name>
    <dbReference type="NCBI Taxonomy" id="413404"/>
    <lineage>
        <taxon>Bacteria</taxon>
        <taxon>Pseudomonadati</taxon>
        <taxon>Pseudomonadota</taxon>
        <taxon>Gammaproteobacteria</taxon>
        <taxon>Candidatus Pseudothioglobaceae</taxon>
        <taxon>Candidatus Ruthturnera</taxon>
    </lineage>
</organism>
<dbReference type="FunFam" id="3.20.20.70:FF:000075">
    <property type="entry name" value="Tryptophan biosynthesis protein TRP1"/>
    <property type="match status" value="1"/>
</dbReference>
<accession>A1AXT0</accession>
<evidence type="ECO:0000256" key="3">
    <source>
        <dbReference type="ARBA" id="ARBA00007571"/>
    </source>
</evidence>
<evidence type="ECO:0000313" key="12">
    <source>
        <dbReference type="EMBL" id="ABL02737.1"/>
    </source>
</evidence>
<dbReference type="UniPathway" id="UPA00035">
    <property type="reaction ID" value="UER00042"/>
</dbReference>
<dbReference type="Proteomes" id="UP000002587">
    <property type="component" value="Chromosome"/>
</dbReference>
<dbReference type="GO" id="GO:0000162">
    <property type="term" value="P:L-tryptophan biosynthetic process"/>
    <property type="evidence" value="ECO:0007669"/>
    <property type="project" value="UniProtKB-UniRule"/>
</dbReference>
<dbReference type="STRING" id="413404.Rmag_1032"/>
<dbReference type="InterPro" id="IPR013785">
    <property type="entry name" value="Aldolase_TIM"/>
</dbReference>
<comment type="catalytic activity">
    <reaction evidence="1 10">
        <text>N-(5-phospho-beta-D-ribosyl)anthranilate = 1-(2-carboxyphenylamino)-1-deoxy-D-ribulose 5-phosphate</text>
        <dbReference type="Rhea" id="RHEA:21540"/>
        <dbReference type="ChEBI" id="CHEBI:18277"/>
        <dbReference type="ChEBI" id="CHEBI:58613"/>
        <dbReference type="EC" id="5.3.1.24"/>
    </reaction>
</comment>
<dbReference type="EMBL" id="CP000488">
    <property type="protein sequence ID" value="ABL02737.1"/>
    <property type="molecule type" value="Genomic_DNA"/>
</dbReference>
<dbReference type="PANTHER" id="PTHR42894">
    <property type="entry name" value="N-(5'-PHOSPHORIBOSYL)ANTHRANILATE ISOMERASE"/>
    <property type="match status" value="1"/>
</dbReference>
<dbReference type="InterPro" id="IPR001240">
    <property type="entry name" value="PRAI_dom"/>
</dbReference>
<dbReference type="HOGENOM" id="CLU_076364_2_0_6"/>
<reference evidence="12 13" key="1">
    <citation type="journal article" date="2007" name="Science">
        <title>The Calyptogena magnifica chemoautotrophic symbiont genome.</title>
        <authorList>
            <person name="Newton I.L.G."/>
            <person name="Woyke T."/>
            <person name="Auchtung T.A."/>
            <person name="Dilly G.F."/>
            <person name="Dutton R.J."/>
            <person name="Fisher M.C."/>
            <person name="Fontanez K.M."/>
            <person name="Lau E."/>
            <person name="Stewart F.J."/>
            <person name="Richardson P.M."/>
            <person name="Barry K.W."/>
            <person name="Saunders E."/>
            <person name="Detter J.C."/>
            <person name="Wu D."/>
            <person name="Eisen J.A."/>
            <person name="Cavanaugh C.M."/>
        </authorList>
    </citation>
    <scope>NUCLEOTIDE SEQUENCE [LARGE SCALE GENOMIC DNA]</scope>
    <source>
        <strain evidence="12 13">Cm</strain>
    </source>
</reference>
<dbReference type="OrthoDB" id="9804217at2"/>